<evidence type="ECO:0000313" key="2">
    <source>
        <dbReference type="EMBL" id="KAK0666944.1"/>
    </source>
</evidence>
<feature type="transmembrane region" description="Helical" evidence="1">
    <location>
        <begin position="315"/>
        <end position="340"/>
    </location>
</feature>
<proteinExistence type="predicted"/>
<name>A0AA39ZAG6_9PEZI</name>
<feature type="transmembrane region" description="Helical" evidence="1">
    <location>
        <begin position="346"/>
        <end position="367"/>
    </location>
</feature>
<keyword evidence="1" id="KW-0812">Transmembrane</keyword>
<feature type="transmembrane region" description="Helical" evidence="1">
    <location>
        <begin position="30"/>
        <end position="48"/>
    </location>
</feature>
<keyword evidence="1" id="KW-0472">Membrane</keyword>
<sequence length="534" mass="61322">MAENSILTNSTYLSELRYGWIPSGQDRGTLDILWSCLITVTLCCWVATHPNAGSPKDKFYHPFIDRAHLAMVGLLGPEFLLAIALGQFSSARRSVNKFKTDQVTKGVKWTYTYAFFADMGGMFLTSPDYPDGFPINAEQLHYLVKYGHVDFPDMEQMNIGERNASDNLSRFLTLWQALWFSVIEIQRIAHGLPMTTLELTALSYVYILVGCQICWFKKPSISVPRTIRTKDNTKIQEIRMWARKHTHHDIPEDPQAWYRTPVDFISGPRWQIGVHWAYYTRWLEIFCVPLYSRPIKSKLWDRFPSDEWLPAEKGAILLFFSVMPVGFTIWFFAGWNFFFATSIEQILWRVCASYHAIFGVYGYTYYYTEIFKWHKAKAAADKRCEYVEALPSQTEHTVVLTEKTADSAKNLSTVTTFDIPPDSKAVTKLHNGDIESQSKPITNSPPDGYPAPYTLQWLPPMTVDGILGFLRNNSANQDPQMRLSLRVLIPVSVICGLYILCRLAIWNENFIAMRVQPAGVYVTVNRYMPFWGDG</sequence>
<evidence type="ECO:0000313" key="3">
    <source>
        <dbReference type="Proteomes" id="UP001174997"/>
    </source>
</evidence>
<feature type="transmembrane region" description="Helical" evidence="1">
    <location>
        <begin position="68"/>
        <end position="88"/>
    </location>
</feature>
<keyword evidence="1" id="KW-1133">Transmembrane helix</keyword>
<comment type="caution">
    <text evidence="2">The sequence shown here is derived from an EMBL/GenBank/DDBJ whole genome shotgun (WGS) entry which is preliminary data.</text>
</comment>
<reference evidence="2" key="1">
    <citation type="submission" date="2023-06" db="EMBL/GenBank/DDBJ databases">
        <title>Genome-scale phylogeny and comparative genomics of the fungal order Sordariales.</title>
        <authorList>
            <consortium name="Lawrence Berkeley National Laboratory"/>
            <person name="Hensen N."/>
            <person name="Bonometti L."/>
            <person name="Westerberg I."/>
            <person name="Brannstrom I.O."/>
            <person name="Guillou S."/>
            <person name="Cros-Aarteil S."/>
            <person name="Calhoun S."/>
            <person name="Haridas S."/>
            <person name="Kuo A."/>
            <person name="Mondo S."/>
            <person name="Pangilinan J."/>
            <person name="Riley R."/>
            <person name="Labutti K."/>
            <person name="Andreopoulos B."/>
            <person name="Lipzen A."/>
            <person name="Chen C."/>
            <person name="Yanf M."/>
            <person name="Daum C."/>
            <person name="Ng V."/>
            <person name="Clum A."/>
            <person name="Steindorff A."/>
            <person name="Ohm R."/>
            <person name="Martin F."/>
            <person name="Silar P."/>
            <person name="Natvig D."/>
            <person name="Lalanne C."/>
            <person name="Gautier V."/>
            <person name="Ament-Velasquez S.L."/>
            <person name="Kruys A."/>
            <person name="Hutchinson M.I."/>
            <person name="Powell A.J."/>
            <person name="Barry K."/>
            <person name="Miller A.N."/>
            <person name="Grigoriev I.V."/>
            <person name="Debuchy R."/>
            <person name="Gladieux P."/>
            <person name="Thoren M.H."/>
            <person name="Johannesson H."/>
        </authorList>
    </citation>
    <scope>NUCLEOTIDE SEQUENCE</scope>
    <source>
        <strain evidence="2">CBS 307.81</strain>
    </source>
</reference>
<gene>
    <name evidence="2" type="ORF">QBC41DRAFT_145305</name>
</gene>
<protein>
    <submittedName>
        <fullName evidence="2">Uncharacterized protein</fullName>
    </submittedName>
</protein>
<feature type="transmembrane region" description="Helical" evidence="1">
    <location>
        <begin position="487"/>
        <end position="505"/>
    </location>
</feature>
<dbReference type="Proteomes" id="UP001174997">
    <property type="component" value="Unassembled WGS sequence"/>
</dbReference>
<keyword evidence="3" id="KW-1185">Reference proteome</keyword>
<dbReference type="PANTHER" id="PTHR35043">
    <property type="entry name" value="TRANSCRIPTION FACTOR DOMAIN-CONTAINING PROTEIN"/>
    <property type="match status" value="1"/>
</dbReference>
<dbReference type="AlphaFoldDB" id="A0AA39ZAG6"/>
<dbReference type="PANTHER" id="PTHR35043:SF8">
    <property type="entry name" value="DUF4220 DOMAIN-CONTAINING PROTEIN"/>
    <property type="match status" value="1"/>
</dbReference>
<dbReference type="EMBL" id="JAULSY010000080">
    <property type="protein sequence ID" value="KAK0666944.1"/>
    <property type="molecule type" value="Genomic_DNA"/>
</dbReference>
<accession>A0AA39ZAG6</accession>
<organism evidence="2 3">
    <name type="scientific">Cercophora samala</name>
    <dbReference type="NCBI Taxonomy" id="330535"/>
    <lineage>
        <taxon>Eukaryota</taxon>
        <taxon>Fungi</taxon>
        <taxon>Dikarya</taxon>
        <taxon>Ascomycota</taxon>
        <taxon>Pezizomycotina</taxon>
        <taxon>Sordariomycetes</taxon>
        <taxon>Sordariomycetidae</taxon>
        <taxon>Sordariales</taxon>
        <taxon>Lasiosphaeriaceae</taxon>
        <taxon>Cercophora</taxon>
    </lineage>
</organism>
<evidence type="ECO:0000256" key="1">
    <source>
        <dbReference type="SAM" id="Phobius"/>
    </source>
</evidence>